<dbReference type="InterPro" id="IPR022946">
    <property type="entry name" value="UPF0313"/>
</dbReference>
<dbReference type="PANTHER" id="PTHR32331">
    <property type="entry name" value="UPF0313 PROTEIN YGIQ"/>
    <property type="match status" value="1"/>
</dbReference>
<comment type="caution">
    <text evidence="1">The sequence shown here is derived from an EMBL/GenBank/DDBJ whole genome shotgun (WGS) entry which is preliminary data.</text>
</comment>
<gene>
    <name evidence="1" type="ORF">SDC9_122279</name>
</gene>
<dbReference type="PANTHER" id="PTHR32331:SF0">
    <property type="entry name" value="UPF0313 PROTEIN YGIQ"/>
    <property type="match status" value="1"/>
</dbReference>
<organism evidence="1">
    <name type="scientific">bioreactor metagenome</name>
    <dbReference type="NCBI Taxonomy" id="1076179"/>
    <lineage>
        <taxon>unclassified sequences</taxon>
        <taxon>metagenomes</taxon>
        <taxon>ecological metagenomes</taxon>
    </lineage>
</organism>
<reference evidence="1" key="1">
    <citation type="submission" date="2019-08" db="EMBL/GenBank/DDBJ databases">
        <authorList>
            <person name="Kucharzyk K."/>
            <person name="Murdoch R.W."/>
            <person name="Higgins S."/>
            <person name="Loffler F."/>
        </authorList>
    </citation>
    <scope>NUCLEOTIDE SEQUENCE</scope>
</reference>
<accession>A0A645CEA4</accession>
<sequence>MYKMGGKDLSICEKCKRESCIYPNLCKNLDNSHAPMLTLYDKILKIKGIKKFFIGSGIRYDLFLNDSGYTDPDGNKFLKEIIEKHTSGWFKVAPEHTEEKVLKSMGKPSFKLFERLKFEFDKIVSNSNLNHVIVPYFISSHPGCSMEDMKRLALNPVLKNIRTEQVQDFTPTPMTRSSVAFYSGIDPKTLKNTFVERDLKKKQQQKSFFYKKN</sequence>
<protein>
    <submittedName>
        <fullName evidence="1">Uncharacterized protein</fullName>
    </submittedName>
</protein>
<name>A0A645CEA4_9ZZZZ</name>
<proteinExistence type="predicted"/>
<dbReference type="AlphaFoldDB" id="A0A645CEA4"/>
<dbReference type="EMBL" id="VSSQ01026526">
    <property type="protein sequence ID" value="MPM75287.1"/>
    <property type="molecule type" value="Genomic_DNA"/>
</dbReference>
<evidence type="ECO:0000313" key="1">
    <source>
        <dbReference type="EMBL" id="MPM75287.1"/>
    </source>
</evidence>